<dbReference type="Gene3D" id="3.30.200.20">
    <property type="entry name" value="Phosphorylase Kinase, domain 1"/>
    <property type="match status" value="1"/>
</dbReference>
<feature type="domain" description="U-box" evidence="14">
    <location>
        <begin position="1248"/>
        <end position="1318"/>
    </location>
</feature>
<evidence type="ECO:0000259" key="14">
    <source>
        <dbReference type="PROSITE" id="PS51698"/>
    </source>
</evidence>
<evidence type="ECO:0000256" key="8">
    <source>
        <dbReference type="ARBA" id="ARBA00022786"/>
    </source>
</evidence>
<evidence type="ECO:0000256" key="3">
    <source>
        <dbReference type="ARBA" id="ARBA00004906"/>
    </source>
</evidence>
<gene>
    <name evidence="16" type="primary">LOC110789595</name>
</gene>
<feature type="compositionally biased region" description="Polar residues" evidence="12">
    <location>
        <begin position="261"/>
        <end position="279"/>
    </location>
</feature>
<keyword evidence="9 10" id="KW-0067">ATP-binding</keyword>
<evidence type="ECO:0000256" key="5">
    <source>
        <dbReference type="ARBA" id="ARBA00022679"/>
    </source>
</evidence>
<evidence type="ECO:0000256" key="1">
    <source>
        <dbReference type="ARBA" id="ARBA00000900"/>
    </source>
</evidence>
<dbReference type="EC" id="2.3.2.27" evidence="4"/>
<reference evidence="16" key="2">
    <citation type="submission" date="2025-08" db="UniProtKB">
        <authorList>
            <consortium name="RefSeq"/>
        </authorList>
    </citation>
    <scope>IDENTIFICATION</scope>
    <source>
        <tissue evidence="16">Leaf</tissue>
    </source>
</reference>
<proteinExistence type="predicted"/>
<evidence type="ECO:0000256" key="9">
    <source>
        <dbReference type="ARBA" id="ARBA00022840"/>
    </source>
</evidence>
<comment type="catalytic activity">
    <reaction evidence="1">
        <text>S-ubiquitinyl-[E2 ubiquitin-conjugating enzyme]-L-cysteine + [acceptor protein]-L-lysine = [E2 ubiquitin-conjugating enzyme]-L-cysteine + N(6)-ubiquitinyl-[acceptor protein]-L-lysine.</text>
        <dbReference type="EC" id="2.3.2.27"/>
    </reaction>
</comment>
<evidence type="ECO:0000256" key="12">
    <source>
        <dbReference type="SAM" id="MobiDB-lite"/>
    </source>
</evidence>
<dbReference type="GO" id="GO:0004672">
    <property type="term" value="F:protein kinase activity"/>
    <property type="evidence" value="ECO:0007669"/>
    <property type="project" value="InterPro"/>
</dbReference>
<dbReference type="SMART" id="SM00220">
    <property type="entry name" value="S_TKc"/>
    <property type="match status" value="1"/>
</dbReference>
<dbReference type="AlphaFoldDB" id="A0A9R0IIM2"/>
<evidence type="ECO:0000256" key="6">
    <source>
        <dbReference type="ARBA" id="ARBA00022741"/>
    </source>
</evidence>
<dbReference type="Gene3D" id="3.30.40.10">
    <property type="entry name" value="Zinc/RING finger domain, C3HC4 (zinc finger)"/>
    <property type="match status" value="1"/>
</dbReference>
<dbReference type="Pfam" id="PF00069">
    <property type="entry name" value="Pkinase"/>
    <property type="match status" value="1"/>
</dbReference>
<dbReference type="InterPro" id="IPR017441">
    <property type="entry name" value="Protein_kinase_ATP_BS"/>
</dbReference>
<keyword evidence="8" id="KW-0833">Ubl conjugation pathway</keyword>
<keyword evidence="5" id="KW-0808">Transferase</keyword>
<name>A0A9R0IIM2_SPIOL</name>
<dbReference type="Gene3D" id="3.40.50.620">
    <property type="entry name" value="HUPs"/>
    <property type="match status" value="2"/>
</dbReference>
<dbReference type="PROSITE" id="PS50011">
    <property type="entry name" value="PROTEIN_KINASE_DOM"/>
    <property type="match status" value="1"/>
</dbReference>
<evidence type="ECO:0000256" key="4">
    <source>
        <dbReference type="ARBA" id="ARBA00012483"/>
    </source>
</evidence>
<dbReference type="Proteomes" id="UP000813463">
    <property type="component" value="Chromosome 2"/>
</dbReference>
<feature type="coiled-coil region" evidence="11">
    <location>
        <begin position="788"/>
        <end position="934"/>
    </location>
</feature>
<feature type="compositionally biased region" description="Basic and acidic residues" evidence="12">
    <location>
        <begin position="249"/>
        <end position="260"/>
    </location>
</feature>
<dbReference type="RefSeq" id="XP_021849988.2">
    <property type="nucleotide sequence ID" value="XM_021994296.2"/>
</dbReference>
<evidence type="ECO:0000256" key="10">
    <source>
        <dbReference type="PROSITE-ProRule" id="PRU10141"/>
    </source>
</evidence>
<evidence type="ECO:0000259" key="13">
    <source>
        <dbReference type="PROSITE" id="PS50011"/>
    </source>
</evidence>
<dbReference type="Pfam" id="PF04564">
    <property type="entry name" value="U-box"/>
    <property type="match status" value="1"/>
</dbReference>
<dbReference type="GeneID" id="110789595"/>
<dbReference type="GO" id="GO:0016567">
    <property type="term" value="P:protein ubiquitination"/>
    <property type="evidence" value="ECO:0007669"/>
    <property type="project" value="InterPro"/>
</dbReference>
<keyword evidence="11" id="KW-0175">Coiled coil</keyword>
<dbReference type="PROSITE" id="PS51698">
    <property type="entry name" value="U_BOX"/>
    <property type="match status" value="1"/>
</dbReference>
<accession>A0A9R0IIM2</accession>
<dbReference type="GO" id="GO:0061630">
    <property type="term" value="F:ubiquitin protein ligase activity"/>
    <property type="evidence" value="ECO:0007669"/>
    <property type="project" value="UniProtKB-EC"/>
</dbReference>
<dbReference type="InterPro" id="IPR000719">
    <property type="entry name" value="Prot_kinase_dom"/>
</dbReference>
<evidence type="ECO:0000313" key="16">
    <source>
        <dbReference type="RefSeq" id="XP_021849988.2"/>
    </source>
</evidence>
<feature type="compositionally biased region" description="Polar residues" evidence="12">
    <location>
        <begin position="340"/>
        <end position="352"/>
    </location>
</feature>
<reference evidence="15" key="1">
    <citation type="journal article" date="2021" name="Nat. Commun.">
        <title>Genomic analyses provide insights into spinach domestication and the genetic basis of agronomic traits.</title>
        <authorList>
            <person name="Cai X."/>
            <person name="Sun X."/>
            <person name="Xu C."/>
            <person name="Sun H."/>
            <person name="Wang X."/>
            <person name="Ge C."/>
            <person name="Zhang Z."/>
            <person name="Wang Q."/>
            <person name="Fei Z."/>
            <person name="Jiao C."/>
            <person name="Wang Q."/>
        </authorList>
    </citation>
    <scope>NUCLEOTIDE SEQUENCE [LARGE SCALE GENOMIC DNA]</scope>
    <source>
        <strain evidence="15">cv. Varoflay</strain>
    </source>
</reference>
<dbReference type="InterPro" id="IPR008271">
    <property type="entry name" value="Ser/Thr_kinase_AS"/>
</dbReference>
<dbReference type="InterPro" id="IPR013083">
    <property type="entry name" value="Znf_RING/FYVE/PHD"/>
</dbReference>
<dbReference type="SMART" id="SM00504">
    <property type="entry name" value="Ubox"/>
    <property type="match status" value="1"/>
</dbReference>
<dbReference type="InterPro" id="IPR011009">
    <property type="entry name" value="Kinase-like_dom_sf"/>
</dbReference>
<dbReference type="SUPFAM" id="SSF57850">
    <property type="entry name" value="RING/U-box"/>
    <property type="match status" value="1"/>
</dbReference>
<dbReference type="GO" id="GO:0005524">
    <property type="term" value="F:ATP binding"/>
    <property type="evidence" value="ECO:0007669"/>
    <property type="project" value="UniProtKB-UniRule"/>
</dbReference>
<evidence type="ECO:0000256" key="7">
    <source>
        <dbReference type="ARBA" id="ARBA00022777"/>
    </source>
</evidence>
<keyword evidence="15" id="KW-1185">Reference proteome</keyword>
<dbReference type="PANTHER" id="PTHR45647">
    <property type="entry name" value="OS02G0152300 PROTEIN"/>
    <property type="match status" value="1"/>
</dbReference>
<sequence length="1318" mass="149350">MEEDVQLRASTKYGGQNLDSLYIQRTRRFSIYSKDMFIVPILGGFDILTKMASSRGGEVADEVNEKIYIAVSKDWKACKSALEWVVRNSKGKGLCLVHVHQPAQFISILGGRFPISSLSEQEVMAHREQERQDMCKILDEYLLICTKAQVKVEKLYIEMKTVESGLVELISQYKIERLVMGAAADRSYSRCGIFTLVALPSHKSLYCDIRKMMKPKSKKAKYVRQYAPTFCHIWFICKGHLIYTREGTKQSRLNDEDQKRQASSKARLSQLTSDMSNSLSRAESEGSFSRSSTFSLSQISVFSRSSEAATDSTFYHSGTEDRELSFRSLVLSPKPEGGKQHQSPSPNTVQEGNTDDRLYDQLDQAIAEAEAAKLEAFQESMRRRRAEKDAIEAIRTANAADSLYYEELRRRQELEDELAKTKEILESTKMERDMALDELRVAVDQKLLLKNRAEKSDMMGEELEDNLISALELLQSIKKERVRNPEFDASSEMGSSREVVEEARKGMVVENKVFVAVSKVLKESKSTLSWALQNSNGKKICIIYVHVPAKMIPMPMGGKFPASQVGEKELNAFREQEDKEMHKILDGYLQCCAQVGAHAEKIHIEMHSIEEGIVEIITQQRIGRLVMGAAADSRFSRKMVEPKSIKANYVRQHAPDFCHIRFICRGRLICVREGLRQPSSDIEGRSSNSLESDQIDAGILSQVLDSIRISDFGGSEGSSDRFDQSSRASFSQSSILSLEAQSAFSSPCSSFSREGVRESDLELLVLPETKIKHQESSPPSVLQERSMNDDLYDQLVQAMEEADNSKREAFEESMRRRKAEKEAMEAIRKAKTAERLYFEEVRRRKDQEEELAKRKEELEFTKCQLKKVLQELQKASDQRLSLETQYEKSKLTEKEMEEKMFSAVDLLQKYKNEREELQVERDRALQEAEVLRKQFPQGTSSSHVPFFFSEFSFSDLEKATDSFHPSLKIGEGGYGSIYKGFLRQTQVAVKVLNPNSRQGPREFGQEVDVLSKLRHPNLVTLIGACPESWALVYEYLSGGSLEDRLVCKDNTPPLAWQTRIQIATELCAVLIFLHSSRPTSIIHGDIKPSNILLDDNFVCKLADFGICRVISHSKTSLEETTRCCTTEPKGTFTYMDPEFLTTGELTPKSDIYSFGIILLRLLTGRPAMGITKEVEYALGNGNLNCLLDPSAGDWPFVKAEQLARMALRCCDMNGRNRPDLESDIWRVLEPMKASSRSLSMLGPTSDDQAPHYFICPIFQELMEDPQIASDGFTYEAEAIRGWLDSGHDTSPMTDAKLANHDFIPNHALRSAIQEWIQH</sequence>
<feature type="domain" description="Protein kinase" evidence="13">
    <location>
        <begin position="963"/>
        <end position="1254"/>
    </location>
</feature>
<dbReference type="InterPro" id="IPR014729">
    <property type="entry name" value="Rossmann-like_a/b/a_fold"/>
</dbReference>
<protein>
    <recommendedName>
        <fullName evidence="4">RING-type E3 ubiquitin transferase</fullName>
        <ecNumber evidence="4">2.3.2.27</ecNumber>
    </recommendedName>
</protein>
<dbReference type="CDD" id="cd01989">
    <property type="entry name" value="USP_STK_Ubox_N"/>
    <property type="match status" value="2"/>
</dbReference>
<dbReference type="SUPFAM" id="SSF56112">
    <property type="entry name" value="Protein kinase-like (PK-like)"/>
    <property type="match status" value="1"/>
</dbReference>
<dbReference type="PROSITE" id="PS00108">
    <property type="entry name" value="PROTEIN_KINASE_ST"/>
    <property type="match status" value="1"/>
</dbReference>
<feature type="region of interest" description="Disordered" evidence="12">
    <location>
        <begin position="332"/>
        <end position="353"/>
    </location>
</feature>
<dbReference type="InterPro" id="IPR051348">
    <property type="entry name" value="U-box_ubiquitin_ligases"/>
</dbReference>
<dbReference type="PROSITE" id="PS00107">
    <property type="entry name" value="PROTEIN_KINASE_ATP"/>
    <property type="match status" value="1"/>
</dbReference>
<dbReference type="Gene3D" id="1.10.510.10">
    <property type="entry name" value="Transferase(Phosphotransferase) domain 1"/>
    <property type="match status" value="1"/>
</dbReference>
<evidence type="ECO:0000313" key="15">
    <source>
        <dbReference type="Proteomes" id="UP000813463"/>
    </source>
</evidence>
<keyword evidence="6 10" id="KW-0547">Nucleotide-binding</keyword>
<dbReference type="CDD" id="cd16655">
    <property type="entry name" value="RING-Ubox_WDSUB1-like"/>
    <property type="match status" value="1"/>
</dbReference>
<evidence type="ECO:0000256" key="11">
    <source>
        <dbReference type="SAM" id="Coils"/>
    </source>
</evidence>
<comment type="function">
    <text evidence="2">Functions as an E3 ubiquitin ligase.</text>
</comment>
<keyword evidence="7" id="KW-0418">Kinase</keyword>
<comment type="pathway">
    <text evidence="3">Protein modification; protein ubiquitination.</text>
</comment>
<dbReference type="SUPFAM" id="SSF52402">
    <property type="entry name" value="Adenine nucleotide alpha hydrolases-like"/>
    <property type="match status" value="2"/>
</dbReference>
<evidence type="ECO:0000256" key="2">
    <source>
        <dbReference type="ARBA" id="ARBA00003861"/>
    </source>
</evidence>
<dbReference type="InterPro" id="IPR003613">
    <property type="entry name" value="Ubox_domain"/>
</dbReference>
<dbReference type="PANTHER" id="PTHR45647:SF100">
    <property type="entry name" value="U-BOX DOMAIN-CONTAINING PROTEIN 33"/>
    <property type="match status" value="1"/>
</dbReference>
<dbReference type="KEGG" id="soe:110789595"/>
<feature type="binding site" evidence="10">
    <location>
        <position position="990"/>
    </location>
    <ligand>
        <name>ATP</name>
        <dbReference type="ChEBI" id="CHEBI:30616"/>
    </ligand>
</feature>
<feature type="region of interest" description="Disordered" evidence="12">
    <location>
        <begin position="249"/>
        <end position="284"/>
    </location>
</feature>
<organism evidence="15 16">
    <name type="scientific">Spinacia oleracea</name>
    <name type="common">Spinach</name>
    <dbReference type="NCBI Taxonomy" id="3562"/>
    <lineage>
        <taxon>Eukaryota</taxon>
        <taxon>Viridiplantae</taxon>
        <taxon>Streptophyta</taxon>
        <taxon>Embryophyta</taxon>
        <taxon>Tracheophyta</taxon>
        <taxon>Spermatophyta</taxon>
        <taxon>Magnoliopsida</taxon>
        <taxon>eudicotyledons</taxon>
        <taxon>Gunneridae</taxon>
        <taxon>Pentapetalae</taxon>
        <taxon>Caryophyllales</taxon>
        <taxon>Chenopodiaceae</taxon>
        <taxon>Chenopodioideae</taxon>
        <taxon>Anserineae</taxon>
        <taxon>Spinacia</taxon>
    </lineage>
</organism>